<dbReference type="GO" id="GO:0008270">
    <property type="term" value="F:zinc ion binding"/>
    <property type="evidence" value="ECO:0007669"/>
    <property type="project" value="UniProtKB-UniRule"/>
</dbReference>
<evidence type="ECO:0000256" key="12">
    <source>
        <dbReference type="PIRNR" id="PIRNR036365"/>
    </source>
</evidence>
<dbReference type="SMART" id="SM00235">
    <property type="entry name" value="ZnMc"/>
    <property type="match status" value="1"/>
</dbReference>
<evidence type="ECO:0000256" key="4">
    <source>
        <dbReference type="ARBA" id="ARBA00022670"/>
    </source>
</evidence>
<dbReference type="GO" id="GO:0006508">
    <property type="term" value="P:proteolysis"/>
    <property type="evidence" value="ECO:0007669"/>
    <property type="project" value="UniProtKB-KW"/>
</dbReference>
<keyword evidence="5 14" id="KW-0479">Metal-binding</keyword>
<feature type="domain" description="Peptidase M12A" evidence="17">
    <location>
        <begin position="188"/>
        <end position="393"/>
    </location>
</feature>
<keyword evidence="18" id="KW-1185">Reference proteome</keyword>
<dbReference type="InterPro" id="IPR000859">
    <property type="entry name" value="CUB_dom"/>
</dbReference>
<reference evidence="19" key="1">
    <citation type="submission" date="2016-11" db="UniProtKB">
        <authorList>
            <consortium name="WormBaseParasite"/>
        </authorList>
    </citation>
    <scope>IDENTIFICATION</scope>
</reference>
<dbReference type="SUPFAM" id="SSF55486">
    <property type="entry name" value="Metalloproteases ('zincins'), catalytic domain"/>
    <property type="match status" value="1"/>
</dbReference>
<evidence type="ECO:0000256" key="8">
    <source>
        <dbReference type="ARBA" id="ARBA00022833"/>
    </source>
</evidence>
<dbReference type="Proteomes" id="UP000095287">
    <property type="component" value="Unplaced"/>
</dbReference>
<dbReference type="SUPFAM" id="SSF49854">
    <property type="entry name" value="Spermadhesin, CUB domain"/>
    <property type="match status" value="1"/>
</dbReference>
<keyword evidence="2 12" id="KW-0964">Secreted</keyword>
<comment type="caution">
    <text evidence="13">Lacks conserved residue(s) required for the propagation of feature annotation.</text>
</comment>
<evidence type="ECO:0000259" key="16">
    <source>
        <dbReference type="PROSITE" id="PS01180"/>
    </source>
</evidence>
<feature type="chain" id="PRO_5009030017" description="Zinc metalloproteinase" evidence="12 14">
    <location>
        <begin position="23"/>
        <end position="587"/>
    </location>
</feature>
<dbReference type="InterPro" id="IPR035914">
    <property type="entry name" value="Sperma_CUB_dom_sf"/>
</dbReference>
<comment type="cofactor">
    <cofactor evidence="14">
        <name>Zn(2+)</name>
        <dbReference type="ChEBI" id="CHEBI:29105"/>
    </cofactor>
    <text evidence="14">Binds 1 zinc ion per subunit.</text>
</comment>
<feature type="domain" description="CUB" evidence="16">
    <location>
        <begin position="440"/>
        <end position="548"/>
    </location>
</feature>
<dbReference type="CDD" id="cd04280">
    <property type="entry name" value="ZnMc_astacin_like"/>
    <property type="match status" value="1"/>
</dbReference>
<organism evidence="18 19">
    <name type="scientific">Steinernema glaseri</name>
    <dbReference type="NCBI Taxonomy" id="37863"/>
    <lineage>
        <taxon>Eukaryota</taxon>
        <taxon>Metazoa</taxon>
        <taxon>Ecdysozoa</taxon>
        <taxon>Nematoda</taxon>
        <taxon>Chromadorea</taxon>
        <taxon>Rhabditida</taxon>
        <taxon>Tylenchina</taxon>
        <taxon>Panagrolaimomorpha</taxon>
        <taxon>Strongyloidoidea</taxon>
        <taxon>Steinernematidae</taxon>
        <taxon>Steinernema</taxon>
    </lineage>
</organism>
<evidence type="ECO:0000256" key="2">
    <source>
        <dbReference type="ARBA" id="ARBA00022525"/>
    </source>
</evidence>
<dbReference type="GO" id="GO:0018996">
    <property type="term" value="P:molting cycle, collagen and cuticulin-based cuticle"/>
    <property type="evidence" value="ECO:0007669"/>
    <property type="project" value="InterPro"/>
</dbReference>
<dbReference type="AlphaFoldDB" id="A0A1I8AEU3"/>
<dbReference type="GO" id="GO:0005576">
    <property type="term" value="C:extracellular region"/>
    <property type="evidence" value="ECO:0007669"/>
    <property type="project" value="UniProtKB-SubCell"/>
</dbReference>
<name>A0A1I8AEU3_9BILA</name>
<proteinExistence type="predicted"/>
<dbReference type="InterPro" id="IPR001506">
    <property type="entry name" value="Peptidase_M12A"/>
</dbReference>
<dbReference type="WBParaSite" id="L893_g473.t1">
    <property type="protein sequence ID" value="L893_g473.t1"/>
    <property type="gene ID" value="L893_g473"/>
</dbReference>
<evidence type="ECO:0000256" key="1">
    <source>
        <dbReference type="ARBA" id="ARBA00004613"/>
    </source>
</evidence>
<sequence length="587" mass="64580">MFHCVFTSSFLLLCHLAELGQAGNEQSAPAVPPGQEKLSGSEGLTRGQQNKLAEIVNGDPKGADNKPLKGKELMKKTGGKLFSTNGKEEDLNEVASIIAANIANVEAKLKKEYDDSYAKNKGLIDKARNDATKLNAKPLMDNHEELDIAHINAAHGMEQVLVHGDVSMPVEGLKKLFGVDGASRTKRQAYYDSLYPSTIWKTGVYWNFDAALNQAARSAVLSAIAFWQQNTCIRFYQADPATSVNRPVIVFYAGSGCFSPVGRSTSSSIQYVSIGTGCESVNLWKVFPVMKESLGLWHAQSRFDRSSFVTVDFTNIMAGMAHNYDAQTSSTNNNYGLTYDYRSVMHYRPGDFAANTSKPVMYSLNSAYQMSIGYQQLPSFTDIAVLNKHYSCYDKCNANATVCYYGGFPNPNSCTVCQCPSGFGGNDCSQRQPPSTGLTCGTILTSTTAWQYLTVNNTVGTGQYVIGNVTSPLHCTYHITAPTGYRIQYAVVTVGFDANPNALCYDSCYYGGLSVKGLDPSWRPEGMRFCCSSQYNQVLTTASNRLVLQPWNLYHYTDFKFDQFDGGGMERNVDYTLLVYLLSNKLM</sequence>
<evidence type="ECO:0000256" key="5">
    <source>
        <dbReference type="ARBA" id="ARBA00022723"/>
    </source>
</evidence>
<dbReference type="PANTHER" id="PTHR10127:SF891">
    <property type="entry name" value="ZINC METALLOPROTEINASE NAS-29"/>
    <property type="match status" value="1"/>
</dbReference>
<evidence type="ECO:0000256" key="10">
    <source>
        <dbReference type="ARBA" id="ARBA00023157"/>
    </source>
</evidence>
<dbReference type="PIRSF" id="PIRSF036365">
    <property type="entry name" value="Astacin_nematoda"/>
    <property type="match status" value="1"/>
</dbReference>
<keyword evidence="3" id="KW-0245">EGF-like domain</keyword>
<dbReference type="GO" id="GO:0004222">
    <property type="term" value="F:metalloendopeptidase activity"/>
    <property type="evidence" value="ECO:0007669"/>
    <property type="project" value="UniProtKB-UniRule"/>
</dbReference>
<evidence type="ECO:0000313" key="18">
    <source>
        <dbReference type="Proteomes" id="UP000095287"/>
    </source>
</evidence>
<keyword evidence="8 14" id="KW-0862">Zinc</keyword>
<evidence type="ECO:0000256" key="3">
    <source>
        <dbReference type="ARBA" id="ARBA00022536"/>
    </source>
</evidence>
<feature type="region of interest" description="Disordered" evidence="15">
    <location>
        <begin position="24"/>
        <end position="47"/>
    </location>
</feature>
<keyword evidence="9 14" id="KW-0482">Metalloprotease</keyword>
<dbReference type="PRINTS" id="PR00480">
    <property type="entry name" value="ASTACIN"/>
</dbReference>
<evidence type="ECO:0000256" key="14">
    <source>
        <dbReference type="RuleBase" id="RU361183"/>
    </source>
</evidence>
<dbReference type="PROSITE" id="PS01180">
    <property type="entry name" value="CUB"/>
    <property type="match status" value="1"/>
</dbReference>
<evidence type="ECO:0000256" key="13">
    <source>
        <dbReference type="PROSITE-ProRule" id="PRU00059"/>
    </source>
</evidence>
<dbReference type="InterPro" id="IPR017050">
    <property type="entry name" value="Metallopeptidase_nem"/>
</dbReference>
<dbReference type="PANTHER" id="PTHR10127">
    <property type="entry name" value="DISCOIDIN, CUB, EGF, LAMININ , AND ZINC METALLOPROTEASE DOMAIN CONTAINING"/>
    <property type="match status" value="1"/>
</dbReference>
<keyword evidence="6 12" id="KW-0732">Signal</keyword>
<dbReference type="Gene3D" id="3.40.390.10">
    <property type="entry name" value="Collagenase (Catalytic Domain)"/>
    <property type="match status" value="1"/>
</dbReference>
<keyword evidence="7 14" id="KW-0378">Hydrolase</keyword>
<dbReference type="Gene3D" id="2.60.120.290">
    <property type="entry name" value="Spermadhesin, CUB domain"/>
    <property type="match status" value="1"/>
</dbReference>
<evidence type="ECO:0000313" key="19">
    <source>
        <dbReference type="WBParaSite" id="L893_g473.t1"/>
    </source>
</evidence>
<keyword evidence="10" id="KW-1015">Disulfide bond</keyword>
<evidence type="ECO:0000256" key="7">
    <source>
        <dbReference type="ARBA" id="ARBA00022801"/>
    </source>
</evidence>
<dbReference type="Pfam" id="PF01400">
    <property type="entry name" value="Astacin"/>
    <property type="match status" value="1"/>
</dbReference>
<evidence type="ECO:0000259" key="17">
    <source>
        <dbReference type="PROSITE" id="PS51864"/>
    </source>
</evidence>
<feature type="signal peptide" evidence="12 14">
    <location>
        <begin position="1"/>
        <end position="22"/>
    </location>
</feature>
<keyword evidence="11" id="KW-0325">Glycoprotein</keyword>
<dbReference type="InterPro" id="IPR024079">
    <property type="entry name" value="MetalloPept_cat_dom_sf"/>
</dbReference>
<accession>A0A1I8AEU3</accession>
<evidence type="ECO:0000256" key="6">
    <source>
        <dbReference type="ARBA" id="ARBA00022729"/>
    </source>
</evidence>
<evidence type="ECO:0000256" key="15">
    <source>
        <dbReference type="SAM" id="MobiDB-lite"/>
    </source>
</evidence>
<keyword evidence="4 14" id="KW-0645">Protease</keyword>
<dbReference type="InterPro" id="IPR034035">
    <property type="entry name" value="Astacin-like_dom"/>
</dbReference>
<dbReference type="PROSITE" id="PS51864">
    <property type="entry name" value="ASTACIN"/>
    <property type="match status" value="1"/>
</dbReference>
<protein>
    <recommendedName>
        <fullName evidence="12">Zinc metalloproteinase</fullName>
    </recommendedName>
</protein>
<dbReference type="InterPro" id="IPR006026">
    <property type="entry name" value="Peptidase_Metallo"/>
</dbReference>
<evidence type="ECO:0000256" key="11">
    <source>
        <dbReference type="ARBA" id="ARBA00023180"/>
    </source>
</evidence>
<comment type="subcellular location">
    <subcellularLocation>
        <location evidence="1 12">Secreted</location>
    </subcellularLocation>
</comment>
<evidence type="ECO:0000256" key="9">
    <source>
        <dbReference type="ARBA" id="ARBA00023049"/>
    </source>
</evidence>